<evidence type="ECO:0000256" key="1">
    <source>
        <dbReference type="ARBA" id="ARBA00022801"/>
    </source>
</evidence>
<dbReference type="InterPro" id="IPR004175">
    <property type="entry name" value="RNA_CPDase"/>
</dbReference>
<comment type="function">
    <text evidence="2">Hydrolyzes RNA 2',3'-cyclic phosphodiester to an RNA 2'-phosphomonoester.</text>
</comment>
<dbReference type="EC" id="3.1.4.58" evidence="2"/>
<evidence type="ECO:0000256" key="2">
    <source>
        <dbReference type="HAMAP-Rule" id="MF_01940"/>
    </source>
</evidence>
<dbReference type="Gene3D" id="3.90.1140.10">
    <property type="entry name" value="Cyclic phosphodiesterase"/>
    <property type="match status" value="1"/>
</dbReference>
<dbReference type="GO" id="GO:0004113">
    <property type="term" value="F:2',3'-cyclic-nucleotide 3'-phosphodiesterase activity"/>
    <property type="evidence" value="ECO:0007669"/>
    <property type="project" value="InterPro"/>
</dbReference>
<evidence type="ECO:0000313" key="3">
    <source>
        <dbReference type="EMBL" id="MCU9614255.1"/>
    </source>
</evidence>
<dbReference type="EMBL" id="JAOUSF010000003">
    <property type="protein sequence ID" value="MCU9614255.1"/>
    <property type="molecule type" value="Genomic_DNA"/>
</dbReference>
<dbReference type="PANTHER" id="PTHR35561:SF1">
    <property type="entry name" value="RNA 2',3'-CYCLIC PHOSPHODIESTERASE"/>
    <property type="match status" value="1"/>
</dbReference>
<dbReference type="SUPFAM" id="SSF55144">
    <property type="entry name" value="LigT-like"/>
    <property type="match status" value="1"/>
</dbReference>
<accession>A0AAE3ITD5</accession>
<dbReference type="Proteomes" id="UP001209318">
    <property type="component" value="Unassembled WGS sequence"/>
</dbReference>
<feature type="short sequence motif" description="HXTX 1" evidence="2">
    <location>
        <begin position="43"/>
        <end position="46"/>
    </location>
</feature>
<comment type="caution">
    <text evidence="3">The sequence shown here is derived from an EMBL/GenBank/DDBJ whole genome shotgun (WGS) entry which is preliminary data.</text>
</comment>
<dbReference type="InterPro" id="IPR009097">
    <property type="entry name" value="Cyclic_Pdiesterase"/>
</dbReference>
<name>A0AAE3ITD5_9BACI</name>
<feature type="active site" description="Proton acceptor" evidence="2">
    <location>
        <position position="129"/>
    </location>
</feature>
<proteinExistence type="inferred from homology"/>
<dbReference type="GO" id="GO:0008664">
    <property type="term" value="F:RNA 2',3'-cyclic 3'-phosphodiesterase activity"/>
    <property type="evidence" value="ECO:0007669"/>
    <property type="project" value="UniProtKB-EC"/>
</dbReference>
<sequence>MEQHHYFFAAKLPDTAKEFLDKWVENNRNTYPFQRWVHPSDYHITLAFLGFARDDLLQKAIEGVKNIATEESSFFLEFNKIGTFGAKDSPRIFWADVIHSERLFQMQKKVYNLCIDTGFSLDKKPFRPHITLARKWMGNEVFDANSLKKLSSTDAILFRFPIKEIVLYETHINEIPKYKEFAIFPLKS</sequence>
<dbReference type="HAMAP" id="MF_01940">
    <property type="entry name" value="RNA_CPDase"/>
    <property type="match status" value="1"/>
</dbReference>
<feature type="active site" description="Proton donor" evidence="2">
    <location>
        <position position="43"/>
    </location>
</feature>
<comment type="catalytic activity">
    <reaction evidence="2">
        <text>a 3'-end 2',3'-cyclophospho-ribonucleotide-RNA + H2O = a 3'-end 2'-phospho-ribonucleotide-RNA + H(+)</text>
        <dbReference type="Rhea" id="RHEA:11828"/>
        <dbReference type="Rhea" id="RHEA-COMP:10464"/>
        <dbReference type="Rhea" id="RHEA-COMP:17353"/>
        <dbReference type="ChEBI" id="CHEBI:15377"/>
        <dbReference type="ChEBI" id="CHEBI:15378"/>
        <dbReference type="ChEBI" id="CHEBI:83064"/>
        <dbReference type="ChEBI" id="CHEBI:173113"/>
        <dbReference type="EC" id="3.1.4.58"/>
    </reaction>
</comment>
<dbReference type="AlphaFoldDB" id="A0AAE3ITD5"/>
<gene>
    <name evidence="3" type="primary">thpR</name>
    <name evidence="3" type="ORF">OEV98_11850</name>
</gene>
<dbReference type="PANTHER" id="PTHR35561">
    <property type="entry name" value="RNA 2',3'-CYCLIC PHOSPHODIESTERASE"/>
    <property type="match status" value="1"/>
</dbReference>
<dbReference type="Pfam" id="PF13563">
    <property type="entry name" value="2_5_RNA_ligase2"/>
    <property type="match status" value="1"/>
</dbReference>
<organism evidence="3 4">
    <name type="scientific">Perspicuibacillus lycopersici</name>
    <dbReference type="NCBI Taxonomy" id="1325689"/>
    <lineage>
        <taxon>Bacteria</taxon>
        <taxon>Bacillati</taxon>
        <taxon>Bacillota</taxon>
        <taxon>Bacilli</taxon>
        <taxon>Bacillales</taxon>
        <taxon>Bacillaceae</taxon>
        <taxon>Perspicuibacillus</taxon>
    </lineage>
</organism>
<feature type="short sequence motif" description="HXTX 2" evidence="2">
    <location>
        <begin position="129"/>
        <end position="132"/>
    </location>
</feature>
<protein>
    <recommendedName>
        <fullName evidence="2">RNA 2',3'-cyclic phosphodiesterase</fullName>
        <shortName evidence="2">RNA 2',3'-CPDase</shortName>
        <ecNumber evidence="2">3.1.4.58</ecNumber>
    </recommendedName>
</protein>
<keyword evidence="4" id="KW-1185">Reference proteome</keyword>
<keyword evidence="1 2" id="KW-0378">Hydrolase</keyword>
<dbReference type="RefSeq" id="WP_263073495.1">
    <property type="nucleotide sequence ID" value="NZ_JAOUSF010000003.1"/>
</dbReference>
<dbReference type="NCBIfam" id="TIGR02258">
    <property type="entry name" value="2_5_ligase"/>
    <property type="match status" value="1"/>
</dbReference>
<evidence type="ECO:0000313" key="4">
    <source>
        <dbReference type="Proteomes" id="UP001209318"/>
    </source>
</evidence>
<reference evidence="3" key="1">
    <citation type="submission" date="2022-10" db="EMBL/GenBank/DDBJ databases">
        <title>Description of Fervidibacillus gen. nov. in the family Fervidibacillaceae fam. nov. with two species, Fervidibacillus albus sp. nov., and Fervidibacillus halotolerans sp. nov., isolated from tidal flat sediments.</title>
        <authorList>
            <person name="Kwon K.K."/>
            <person name="Yang S.-H."/>
        </authorList>
    </citation>
    <scope>NUCLEOTIDE SEQUENCE</scope>
    <source>
        <strain evidence="3">JCM 19140</strain>
    </source>
</reference>
<comment type="similarity">
    <text evidence="2">Belongs to the 2H phosphoesterase superfamily. ThpR family.</text>
</comment>